<keyword evidence="5" id="KW-0645">Protease</keyword>
<evidence type="ECO:0000313" key="6">
    <source>
        <dbReference type="Proteomes" id="UP000515312"/>
    </source>
</evidence>
<dbReference type="Proteomes" id="UP000515312">
    <property type="component" value="Chromosome"/>
</dbReference>
<keyword evidence="5" id="KW-0121">Carboxypeptidase</keyword>
<keyword evidence="6" id="KW-1185">Reference proteome</keyword>
<dbReference type="SUPFAM" id="SSF56935">
    <property type="entry name" value="Porins"/>
    <property type="match status" value="1"/>
</dbReference>
<name>A0A7G8BDE0_9BACT</name>
<dbReference type="GO" id="GO:0004180">
    <property type="term" value="F:carboxypeptidase activity"/>
    <property type="evidence" value="ECO:0007669"/>
    <property type="project" value="UniProtKB-KW"/>
</dbReference>
<dbReference type="InterPro" id="IPR036942">
    <property type="entry name" value="Beta-barrel_TonB_sf"/>
</dbReference>
<gene>
    <name evidence="5" type="ORF">H7849_15585</name>
</gene>
<dbReference type="RefSeq" id="WP_186740517.1">
    <property type="nucleotide sequence ID" value="NZ_CP060394.1"/>
</dbReference>
<dbReference type="GO" id="GO:0009279">
    <property type="term" value="C:cell outer membrane"/>
    <property type="evidence" value="ECO:0007669"/>
    <property type="project" value="UniProtKB-SubCell"/>
</dbReference>
<proteinExistence type="predicted"/>
<dbReference type="Pfam" id="PF13620">
    <property type="entry name" value="CarboxypepD_reg"/>
    <property type="match status" value="1"/>
</dbReference>
<dbReference type="Pfam" id="PF25183">
    <property type="entry name" value="OMP_b-brl_4"/>
    <property type="match status" value="1"/>
</dbReference>
<dbReference type="EMBL" id="CP060394">
    <property type="protein sequence ID" value="QNI30560.1"/>
    <property type="molecule type" value="Genomic_DNA"/>
</dbReference>
<evidence type="ECO:0000256" key="3">
    <source>
        <dbReference type="ARBA" id="ARBA00023237"/>
    </source>
</evidence>
<dbReference type="Gene3D" id="2.60.40.1120">
    <property type="entry name" value="Carboxypeptidase-like, regulatory domain"/>
    <property type="match status" value="1"/>
</dbReference>
<feature type="domain" description="TonB-dependent transporter Oar-like beta-barrel" evidence="4">
    <location>
        <begin position="242"/>
        <end position="1153"/>
    </location>
</feature>
<reference evidence="5 6" key="1">
    <citation type="submission" date="2020-08" db="EMBL/GenBank/DDBJ databases">
        <title>Edaphobacter telluris sp. nov. and Acidobacterium dinghuensis sp. nov., two acidobacteria isolated from forest soil.</title>
        <authorList>
            <person name="Fu J."/>
            <person name="Qiu L."/>
        </authorList>
    </citation>
    <scope>NUCLEOTIDE SEQUENCE [LARGE SCALE GENOMIC DNA]</scope>
    <source>
        <strain evidence="5">4Y35</strain>
    </source>
</reference>
<sequence>MTDKLLKSKLLYGTVALFLVLLGLQNRALAQVTYATVHGTVTDSSGAVVPNATVTAINTSTGIKTTVTSDSQGYYTMPQLQIGGPYTVTVHAAGFEDFQTSGLTLHLNDNRDVPAQLQIGAASQTVQVQAAAVQVETADTQLKQVVTSQQIETMPLLGRDASGLQKLQPGSVESSDRFGNYSANGSQTQSNSFLLDGADINDGPLQTEGIAVNPDALAEENIVTSTLNPEFARNSGAIVNQTIKSGANHFHGSAFYFYRDTFLNNGNYFSQTRPPYHQNLYGATIGGPVIKDKLFFFLGYQGYRRRTGSTTLAPVFNTSQIGGDFSGDNNLASSGANNATGLSTNPIPFAINGCPAGTPWNTCFPGGTVQLAQSQYNSISQNLLNKFVPAPNEVRNGVSYYNFNSPNTGAADQGVIRLDYHPTNNDSIWGSSVFQSNPDTRTLSFGGSDLPGFGMNNARHFKLFMASWTHTFSSTTLNELRAGYFRFNYADVEPATVVDPATYGFNIVPNSAQSSLPLISVAGLNNNPLGLSFLGFSNEGPQPRKDTNLSGADNFTKIVGNHSLKFGVSIEQFVVNNPYSANNNGNYTFNGAGPYSSGDPILDFVLGVPDQYAQTSGSAIDARSYEYYAYGQDSWKITNDLTLNYGLAWDVETPNSNHQFGGLGINCWTPGSETSQAFPGGPPGLTFPTDPGCNKAGGPTTRWDHFGPRLGFAWSPSSGPEKLIGPQGSHEFALRGGFGLYYNRDAEEGQLQNLSDPPWLKNSFGAGDFGGSPGFANPFTDVAGNGSEPNPFPYVRPSPGATLNWPNYSGLDISTYPKNYSVPYVYNYNLNIQRAISPTMVMQIGYVGSMGRKLVRAYEGDPITAAGHAACLADATCTAGRARLHQDYPQYFTQPATVPGTTIPWYLSVGQQHTDGASSYNSLQASLTKGPSHGLAFTLAYTFSHGLDNGSGLESSGFNGATVNTFPGFQYLAYGDSDYDARHRFVASYDYEIPIFASWKNNLIAREALSGWHLTGVTALQTGFPVTITNSGTFNSLYCDQYTYYSCPDNVETSTFSVKSLDVRKTGNWFDNSIFSQEPVGAFGNAKRNFFHGPGFNYTNLELAKNFPLGAEGQRYIQLRLESFNAFNHANFSNPDANFTDGAQFGAVQSVVGASTADVNADPQPGRAVQLAAKFYF</sequence>
<evidence type="ECO:0000256" key="2">
    <source>
        <dbReference type="ARBA" id="ARBA00023136"/>
    </source>
</evidence>
<dbReference type="InterPro" id="IPR008969">
    <property type="entry name" value="CarboxyPept-like_regulatory"/>
</dbReference>
<keyword evidence="5" id="KW-0378">Hydrolase</keyword>
<comment type="subcellular location">
    <subcellularLocation>
        <location evidence="1">Cell outer membrane</location>
    </subcellularLocation>
</comment>
<keyword evidence="2" id="KW-0472">Membrane</keyword>
<dbReference type="AlphaFoldDB" id="A0A7G8BDE0"/>
<organism evidence="5 6">
    <name type="scientific">Alloacidobacterium dinghuense</name>
    <dbReference type="NCBI Taxonomy" id="2763107"/>
    <lineage>
        <taxon>Bacteria</taxon>
        <taxon>Pseudomonadati</taxon>
        <taxon>Acidobacteriota</taxon>
        <taxon>Terriglobia</taxon>
        <taxon>Terriglobales</taxon>
        <taxon>Acidobacteriaceae</taxon>
        <taxon>Alloacidobacterium</taxon>
    </lineage>
</organism>
<dbReference type="SUPFAM" id="SSF49464">
    <property type="entry name" value="Carboxypeptidase regulatory domain-like"/>
    <property type="match status" value="1"/>
</dbReference>
<evidence type="ECO:0000256" key="1">
    <source>
        <dbReference type="ARBA" id="ARBA00004442"/>
    </source>
</evidence>
<evidence type="ECO:0000313" key="5">
    <source>
        <dbReference type="EMBL" id="QNI30560.1"/>
    </source>
</evidence>
<evidence type="ECO:0000259" key="4">
    <source>
        <dbReference type="Pfam" id="PF25183"/>
    </source>
</evidence>
<accession>A0A7G8BDE0</accession>
<dbReference type="InterPro" id="IPR057601">
    <property type="entry name" value="Oar-like_b-barrel"/>
</dbReference>
<dbReference type="KEGG" id="adin:H7849_15585"/>
<dbReference type="Gene3D" id="2.40.170.20">
    <property type="entry name" value="TonB-dependent receptor, beta-barrel domain"/>
    <property type="match status" value="1"/>
</dbReference>
<keyword evidence="3" id="KW-0998">Cell outer membrane</keyword>
<protein>
    <submittedName>
        <fullName evidence="5">Carboxypeptidase regulatory-like domain-containing protein</fullName>
    </submittedName>
</protein>